<gene>
    <name evidence="2" type="ORF">LQ318_10545</name>
</gene>
<reference evidence="2 3" key="1">
    <citation type="submission" date="2021-11" db="EMBL/GenBank/DDBJ databases">
        <title>Aliifidinibius sp. nov., a new bacterium isolated from saline soil.</title>
        <authorList>
            <person name="Galisteo C."/>
            <person name="De La Haba R."/>
            <person name="Sanchez-Porro C."/>
            <person name="Ventosa A."/>
        </authorList>
    </citation>
    <scope>NUCLEOTIDE SEQUENCE [LARGE SCALE GENOMIC DNA]</scope>
    <source>
        <strain evidence="2 3">KACC 190600</strain>
    </source>
</reference>
<feature type="domain" description="YdhG-like" evidence="1">
    <location>
        <begin position="20"/>
        <end position="112"/>
    </location>
</feature>
<dbReference type="EMBL" id="JAJNDC010000002">
    <property type="protein sequence ID" value="MCW9713346.1"/>
    <property type="molecule type" value="Genomic_DNA"/>
</dbReference>
<protein>
    <submittedName>
        <fullName evidence="2">DUF1801 domain-containing protein</fullName>
    </submittedName>
</protein>
<evidence type="ECO:0000313" key="2">
    <source>
        <dbReference type="EMBL" id="MCW9713346.1"/>
    </source>
</evidence>
<comment type="caution">
    <text evidence="2">The sequence shown here is derived from an EMBL/GenBank/DDBJ whole genome shotgun (WGS) entry which is preliminary data.</text>
</comment>
<evidence type="ECO:0000259" key="1">
    <source>
        <dbReference type="Pfam" id="PF08818"/>
    </source>
</evidence>
<evidence type="ECO:0000313" key="3">
    <source>
        <dbReference type="Proteomes" id="UP001207337"/>
    </source>
</evidence>
<keyword evidence="3" id="KW-1185">Reference proteome</keyword>
<name>A0ABT3PZT3_9BACT</name>
<dbReference type="Pfam" id="PF08818">
    <property type="entry name" value="DUF1801"/>
    <property type="match status" value="1"/>
</dbReference>
<dbReference type="InterPro" id="IPR014922">
    <property type="entry name" value="YdhG-like"/>
</dbReference>
<accession>A0ABT3PZT3</accession>
<dbReference type="SUPFAM" id="SSF159888">
    <property type="entry name" value="YdhG-like"/>
    <property type="match status" value="1"/>
</dbReference>
<organism evidence="2 3">
    <name type="scientific">Fodinibius salicampi</name>
    <dbReference type="NCBI Taxonomy" id="1920655"/>
    <lineage>
        <taxon>Bacteria</taxon>
        <taxon>Pseudomonadati</taxon>
        <taxon>Balneolota</taxon>
        <taxon>Balneolia</taxon>
        <taxon>Balneolales</taxon>
        <taxon>Balneolaceae</taxon>
        <taxon>Fodinibius</taxon>
    </lineage>
</organism>
<dbReference type="Proteomes" id="UP001207337">
    <property type="component" value="Unassembled WGS sequence"/>
</dbReference>
<dbReference type="Gene3D" id="3.90.1150.200">
    <property type="match status" value="1"/>
</dbReference>
<dbReference type="RefSeq" id="WP_265789949.1">
    <property type="nucleotide sequence ID" value="NZ_BAABRS010000002.1"/>
</dbReference>
<proteinExistence type="predicted"/>
<sequence>MTKPKDVDSFIANSPTKAHPILKELREIIKSTIPEAEEGISYNVPFYKFHGVHVGFSAFKNHATFGIGADVLQNENRKMLEEMGYKTGKETIQIKYDQKVPATIIEKLLKEKVNKAKKRQKNESQSR</sequence>